<dbReference type="AlphaFoldDB" id="A0A7N0UVM5"/>
<proteinExistence type="predicted"/>
<reference evidence="1" key="1">
    <citation type="submission" date="2021-01" db="UniProtKB">
        <authorList>
            <consortium name="EnsemblPlants"/>
        </authorList>
    </citation>
    <scope>IDENTIFICATION</scope>
</reference>
<dbReference type="EnsemblPlants" id="Kaladp0083s0050.1.v1.1">
    <property type="protein sequence ID" value="Kaladp0083s0050.1.v1.1.CDS.1"/>
    <property type="gene ID" value="Kaladp0083s0050.v1.1"/>
</dbReference>
<name>A0A7N0UVM5_KALFE</name>
<evidence type="ECO:0000313" key="1">
    <source>
        <dbReference type="EnsemblPlants" id="Kaladp0083s0050.1.v1.1.CDS.1"/>
    </source>
</evidence>
<protein>
    <submittedName>
        <fullName evidence="1">Uncharacterized protein</fullName>
    </submittedName>
</protein>
<dbReference type="Gramene" id="Kaladp0083s0050.1.v1.1">
    <property type="protein sequence ID" value="Kaladp0083s0050.1.v1.1.CDS.1"/>
    <property type="gene ID" value="Kaladp0083s0050.v1.1"/>
</dbReference>
<dbReference type="PANTHER" id="PTHR34956">
    <property type="entry name" value="OS05G0397300 PROTEIN"/>
    <property type="match status" value="1"/>
</dbReference>
<accession>A0A7N0UVM5</accession>
<evidence type="ECO:0000313" key="2">
    <source>
        <dbReference type="Proteomes" id="UP000594263"/>
    </source>
</evidence>
<sequence>MECKYEQTHHRKIIECEDLSEDDFYAEIRRQILLLTADDDEEHVIVPTKMKTRSACGSTTDSFMTQQRGRNHHHHHHHQVGWWEEGNDQTACSAPVWLRNLWRGHASVSRSSGGTGVFIPHIVKSGRKHKAGSRRGGALAIGLV</sequence>
<organism evidence="1 2">
    <name type="scientific">Kalanchoe fedtschenkoi</name>
    <name type="common">Lavender scallops</name>
    <name type="synonym">South American air plant</name>
    <dbReference type="NCBI Taxonomy" id="63787"/>
    <lineage>
        <taxon>Eukaryota</taxon>
        <taxon>Viridiplantae</taxon>
        <taxon>Streptophyta</taxon>
        <taxon>Embryophyta</taxon>
        <taxon>Tracheophyta</taxon>
        <taxon>Spermatophyta</taxon>
        <taxon>Magnoliopsida</taxon>
        <taxon>eudicotyledons</taxon>
        <taxon>Gunneridae</taxon>
        <taxon>Pentapetalae</taxon>
        <taxon>Saxifragales</taxon>
        <taxon>Crassulaceae</taxon>
        <taxon>Kalanchoe</taxon>
    </lineage>
</organism>
<dbReference type="PANTHER" id="PTHR34956:SF1">
    <property type="entry name" value="DUF4005 DOMAIN-CONTAINING PROTEIN"/>
    <property type="match status" value="1"/>
</dbReference>
<keyword evidence="2" id="KW-1185">Reference proteome</keyword>
<dbReference type="Proteomes" id="UP000594263">
    <property type="component" value="Unplaced"/>
</dbReference>